<gene>
    <name evidence="5" type="primary">LOC110782225</name>
</gene>
<proteinExistence type="predicted"/>
<dbReference type="InterPro" id="IPR001969">
    <property type="entry name" value="Aspartic_peptidase_AS"/>
</dbReference>
<keyword evidence="1" id="KW-0863">Zinc-finger</keyword>
<dbReference type="Proteomes" id="UP000813463">
    <property type="component" value="Chromosome 3"/>
</dbReference>
<dbReference type="SMART" id="SM00343">
    <property type="entry name" value="ZnF_C2HC"/>
    <property type="match status" value="1"/>
</dbReference>
<dbReference type="Gene3D" id="4.10.60.10">
    <property type="entry name" value="Zinc finger, CCHC-type"/>
    <property type="match status" value="1"/>
</dbReference>
<feature type="region of interest" description="Disordered" evidence="2">
    <location>
        <begin position="1"/>
        <end position="162"/>
    </location>
</feature>
<dbReference type="CDD" id="cd01647">
    <property type="entry name" value="RT_LTR"/>
    <property type="match status" value="1"/>
</dbReference>
<dbReference type="Pfam" id="PF08284">
    <property type="entry name" value="RVP_2"/>
    <property type="match status" value="1"/>
</dbReference>
<dbReference type="CDD" id="cd00303">
    <property type="entry name" value="retropepsin_like"/>
    <property type="match status" value="1"/>
</dbReference>
<dbReference type="SUPFAM" id="SSF50630">
    <property type="entry name" value="Acid proteases"/>
    <property type="match status" value="1"/>
</dbReference>
<evidence type="ECO:0000256" key="1">
    <source>
        <dbReference type="PROSITE-ProRule" id="PRU00047"/>
    </source>
</evidence>
<dbReference type="Gene3D" id="3.30.70.270">
    <property type="match status" value="1"/>
</dbReference>
<dbReference type="RefSeq" id="XP_056697177.1">
    <property type="nucleotide sequence ID" value="XM_056841199.1"/>
</dbReference>
<feature type="domain" description="CCHC-type" evidence="3">
    <location>
        <begin position="93"/>
        <end position="108"/>
    </location>
</feature>
<name>A0ABM3RNJ1_SPIOL</name>
<keyword evidence="4" id="KW-1185">Reference proteome</keyword>
<accession>A0ABM3RNJ1</accession>
<dbReference type="InterPro" id="IPR036875">
    <property type="entry name" value="Znf_CCHC_sf"/>
</dbReference>
<evidence type="ECO:0000259" key="3">
    <source>
        <dbReference type="PROSITE" id="PS50158"/>
    </source>
</evidence>
<feature type="compositionally biased region" description="Low complexity" evidence="2">
    <location>
        <begin position="109"/>
        <end position="162"/>
    </location>
</feature>
<reference evidence="5" key="2">
    <citation type="submission" date="2025-08" db="UniProtKB">
        <authorList>
            <consortium name="RefSeq"/>
        </authorList>
    </citation>
    <scope>IDENTIFICATION</scope>
    <source>
        <tissue evidence="5">Leaf</tissue>
    </source>
</reference>
<dbReference type="InterPro" id="IPR032567">
    <property type="entry name" value="RTL1-rel"/>
</dbReference>
<dbReference type="SUPFAM" id="SSF57756">
    <property type="entry name" value="Retrovirus zinc finger-like domains"/>
    <property type="match status" value="1"/>
</dbReference>
<evidence type="ECO:0000313" key="5">
    <source>
        <dbReference type="RefSeq" id="XP_056697177.1"/>
    </source>
</evidence>
<reference evidence="4" key="1">
    <citation type="journal article" date="2021" name="Nat. Commun.">
        <title>Genomic analyses provide insights into spinach domestication and the genetic basis of agronomic traits.</title>
        <authorList>
            <person name="Cai X."/>
            <person name="Sun X."/>
            <person name="Xu C."/>
            <person name="Sun H."/>
            <person name="Wang X."/>
            <person name="Ge C."/>
            <person name="Zhang Z."/>
            <person name="Wang Q."/>
            <person name="Fei Z."/>
            <person name="Jiao C."/>
            <person name="Wang Q."/>
        </authorList>
    </citation>
    <scope>NUCLEOTIDE SEQUENCE [LARGE SCALE GENOMIC DNA]</scope>
    <source>
        <strain evidence="4">cv. Varoflay</strain>
    </source>
</reference>
<dbReference type="Pfam" id="PF00098">
    <property type="entry name" value="zf-CCHC"/>
    <property type="match status" value="1"/>
</dbReference>
<dbReference type="PROSITE" id="PS00141">
    <property type="entry name" value="ASP_PROTEASE"/>
    <property type="match status" value="1"/>
</dbReference>
<dbReference type="Gene3D" id="3.10.10.10">
    <property type="entry name" value="HIV Type 1 Reverse Transcriptase, subunit A, domain 1"/>
    <property type="match status" value="1"/>
</dbReference>
<dbReference type="Gene3D" id="2.40.70.10">
    <property type="entry name" value="Acid Proteases"/>
    <property type="match status" value="1"/>
</dbReference>
<protein>
    <recommendedName>
        <fullName evidence="3">CCHC-type domain-containing protein</fullName>
    </recommendedName>
</protein>
<keyword evidence="1" id="KW-0479">Metal-binding</keyword>
<dbReference type="InterPro" id="IPR043502">
    <property type="entry name" value="DNA/RNA_pol_sf"/>
</dbReference>
<evidence type="ECO:0000313" key="4">
    <source>
        <dbReference type="Proteomes" id="UP000813463"/>
    </source>
</evidence>
<dbReference type="PROSITE" id="PS50158">
    <property type="entry name" value="ZF_CCHC"/>
    <property type="match status" value="1"/>
</dbReference>
<dbReference type="PANTHER" id="PTHR15503">
    <property type="entry name" value="LDOC1 RELATED"/>
    <property type="match status" value="1"/>
</dbReference>
<dbReference type="InterPro" id="IPR000477">
    <property type="entry name" value="RT_dom"/>
</dbReference>
<sequence length="510" mass="56781">MHKKRNNAETSNQQGYDKKPRYVGNSNGYGNGNGYGNESGNGNGGGYRSNDRYNNNNRNHQGQGNQNQQGSLPCKRCHKSHRGRTCQGDPITCYECKEPGHKARECPKRQGNNRQGQNGNNSNNGGNYGRNSNNNVNGNTNNGNGGATNTNQNNGNGRTSNGRIYVMNQNEASINANVVTGTFLVNSKPAHLLFDSGASHSFASTSFVSKNALKPSSSCQANIVIPSGEVVLCKSLYQNIPINVAGTELPADLIQFNLTDFDVILGMDWLSKYKARIECHTQEVSLRGPKGNRISYHGVVSKPELSIVSAMTFHSYIRKGYPIYLCHVQDVNVEEKAIEQIPVVREFQDVFPEEIPGMPPVRELDFKIDLVPGTGAISKAPYRMAPAEMKELKVQLEELLEKGYIRPSVSPWGAPVLFVRKKDGSMRLCIDYRELNNVTVKNRYPLPRIEDLFDQLKGVGIFSKIDLRSGYHQLRIAAEDIPKTAFRTRYGHYEFTLSDYSFLLQQHHEA</sequence>
<dbReference type="PANTHER" id="PTHR15503:SF45">
    <property type="entry name" value="RNA-DIRECTED DNA POLYMERASE HOMOLOG"/>
    <property type="match status" value="1"/>
</dbReference>
<dbReference type="InterPro" id="IPR043128">
    <property type="entry name" value="Rev_trsase/Diguanyl_cyclase"/>
</dbReference>
<dbReference type="Pfam" id="PF00078">
    <property type="entry name" value="RVT_1"/>
    <property type="match status" value="1"/>
</dbReference>
<dbReference type="InterPro" id="IPR021109">
    <property type="entry name" value="Peptidase_aspartic_dom_sf"/>
</dbReference>
<feature type="compositionally biased region" description="Gly residues" evidence="2">
    <location>
        <begin position="27"/>
        <end position="47"/>
    </location>
</feature>
<dbReference type="GeneID" id="110782225"/>
<evidence type="ECO:0000256" key="2">
    <source>
        <dbReference type="SAM" id="MobiDB-lite"/>
    </source>
</evidence>
<dbReference type="InterPro" id="IPR001878">
    <property type="entry name" value="Znf_CCHC"/>
</dbReference>
<feature type="compositionally biased region" description="Low complexity" evidence="2">
    <location>
        <begin position="52"/>
        <end position="71"/>
    </location>
</feature>
<feature type="compositionally biased region" description="Basic and acidic residues" evidence="2">
    <location>
        <begin position="95"/>
        <end position="108"/>
    </location>
</feature>
<keyword evidence="1" id="KW-0862">Zinc</keyword>
<dbReference type="SUPFAM" id="SSF56672">
    <property type="entry name" value="DNA/RNA polymerases"/>
    <property type="match status" value="1"/>
</dbReference>
<organism evidence="4 5">
    <name type="scientific">Spinacia oleracea</name>
    <name type="common">Spinach</name>
    <dbReference type="NCBI Taxonomy" id="3562"/>
    <lineage>
        <taxon>Eukaryota</taxon>
        <taxon>Viridiplantae</taxon>
        <taxon>Streptophyta</taxon>
        <taxon>Embryophyta</taxon>
        <taxon>Tracheophyta</taxon>
        <taxon>Spermatophyta</taxon>
        <taxon>Magnoliopsida</taxon>
        <taxon>eudicotyledons</taxon>
        <taxon>Gunneridae</taxon>
        <taxon>Pentapetalae</taxon>
        <taxon>Caryophyllales</taxon>
        <taxon>Chenopodiaceae</taxon>
        <taxon>Chenopodioideae</taxon>
        <taxon>Anserineae</taxon>
        <taxon>Spinacia</taxon>
    </lineage>
</organism>
<feature type="compositionally biased region" description="Basic residues" evidence="2">
    <location>
        <begin position="75"/>
        <end position="84"/>
    </location>
</feature>